<gene>
    <name evidence="4" type="ORF">BRAFLDRAFT_90093</name>
</gene>
<dbReference type="CDD" id="cd00176">
    <property type="entry name" value="SPEC"/>
    <property type="match status" value="1"/>
</dbReference>
<evidence type="ECO:0000256" key="1">
    <source>
        <dbReference type="SAM" id="Coils"/>
    </source>
</evidence>
<dbReference type="SUPFAM" id="SSF53300">
    <property type="entry name" value="vWA-like"/>
    <property type="match status" value="1"/>
</dbReference>
<dbReference type="PROSITE" id="PS50234">
    <property type="entry name" value="VWFA"/>
    <property type="match status" value="1"/>
</dbReference>
<accession>C3YXT4</accession>
<reference evidence="4" key="1">
    <citation type="journal article" date="2008" name="Nature">
        <title>The amphioxus genome and the evolution of the chordate karyotype.</title>
        <authorList>
            <consortium name="US DOE Joint Genome Institute (JGI-PGF)"/>
            <person name="Putnam N.H."/>
            <person name="Butts T."/>
            <person name="Ferrier D.E.K."/>
            <person name="Furlong R.F."/>
            <person name="Hellsten U."/>
            <person name="Kawashima T."/>
            <person name="Robinson-Rechavi M."/>
            <person name="Shoguchi E."/>
            <person name="Terry A."/>
            <person name="Yu J.-K."/>
            <person name="Benito-Gutierrez E.L."/>
            <person name="Dubchak I."/>
            <person name="Garcia-Fernandez J."/>
            <person name="Gibson-Brown J.J."/>
            <person name="Grigoriev I.V."/>
            <person name="Horton A.C."/>
            <person name="de Jong P.J."/>
            <person name="Jurka J."/>
            <person name="Kapitonov V.V."/>
            <person name="Kohara Y."/>
            <person name="Kuroki Y."/>
            <person name="Lindquist E."/>
            <person name="Lucas S."/>
            <person name="Osoegawa K."/>
            <person name="Pennacchio L.A."/>
            <person name="Salamov A.A."/>
            <person name="Satou Y."/>
            <person name="Sauka-Spengler T."/>
            <person name="Schmutz J."/>
            <person name="Shin-I T."/>
            <person name="Toyoda A."/>
            <person name="Bronner-Fraser M."/>
            <person name="Fujiyama A."/>
            <person name="Holland L.Z."/>
            <person name="Holland P.W.H."/>
            <person name="Satoh N."/>
            <person name="Rokhsar D.S."/>
        </authorList>
    </citation>
    <scope>NUCLEOTIDE SEQUENCE [LARGE SCALE GENOMIC DNA]</scope>
    <source>
        <strain evidence="4">S238N-H82</strain>
        <tissue evidence="4">Testes</tissue>
    </source>
</reference>
<keyword evidence="2" id="KW-0732">Signal</keyword>
<dbReference type="EMBL" id="GG666563">
    <property type="protein sequence ID" value="EEN54893.1"/>
    <property type="molecule type" value="Genomic_DNA"/>
</dbReference>
<keyword evidence="1" id="KW-0175">Coiled coil</keyword>
<feature type="chain" id="PRO_5002936165" description="VWFA domain-containing protein" evidence="2">
    <location>
        <begin position="21"/>
        <end position="597"/>
    </location>
</feature>
<evidence type="ECO:0000256" key="2">
    <source>
        <dbReference type="SAM" id="SignalP"/>
    </source>
</evidence>
<dbReference type="InterPro" id="IPR002035">
    <property type="entry name" value="VWF_A"/>
</dbReference>
<dbReference type="AlphaFoldDB" id="C3YXT4"/>
<name>C3YXT4_BRAFL</name>
<evidence type="ECO:0000313" key="4">
    <source>
        <dbReference type="EMBL" id="EEN54893.1"/>
    </source>
</evidence>
<feature type="coiled-coil region" evidence="1">
    <location>
        <begin position="281"/>
        <end position="308"/>
    </location>
</feature>
<dbReference type="InterPro" id="IPR018159">
    <property type="entry name" value="Spectrin/alpha-actinin"/>
</dbReference>
<dbReference type="CDD" id="cd01450">
    <property type="entry name" value="vWFA_subfamily_ECM"/>
    <property type="match status" value="1"/>
</dbReference>
<dbReference type="PANTHER" id="PTHR24020:SF87">
    <property type="entry name" value="COLLAGEN ALPHA-1(VI) CHAIN-LIKE"/>
    <property type="match status" value="1"/>
</dbReference>
<protein>
    <recommendedName>
        <fullName evidence="3">VWFA domain-containing protein</fullName>
    </recommendedName>
</protein>
<dbReference type="InterPro" id="IPR050525">
    <property type="entry name" value="ECM_Assembly_Org"/>
</dbReference>
<dbReference type="InterPro" id="IPR036465">
    <property type="entry name" value="vWFA_dom_sf"/>
</dbReference>
<evidence type="ECO:0000259" key="3">
    <source>
        <dbReference type="PROSITE" id="PS50234"/>
    </source>
</evidence>
<dbReference type="FunFam" id="3.40.50.410:FF:000196">
    <property type="entry name" value="Uncharacterized protein"/>
    <property type="match status" value="1"/>
</dbReference>
<dbReference type="SMART" id="SM00327">
    <property type="entry name" value="VWA"/>
    <property type="match status" value="1"/>
</dbReference>
<sequence length="597" mass="66715">MGTFVLMSLLFLAVSPAVEGQSAMSAAVATNTLKAALPTPNKAVDIIFALDRSGSVGSSNYNKIIDFVKAVLSHFSVSPTTTRVAVVSFGTDAKVEFDLLRWTSNNNNKCELLRTYIPKLKYTGGGTNTIGALNLALALLKKPGVRSTSTKVVFTITEIRLLGLWEVQSLFASHQELRAFWKATEDEISRIQAEIDDIFEKGDKAIKETDDSTKKEQIRLKLNDLKGRWSSVKDDAELKKKTLRTVVPQWYQFRSQTDDLNMYLTEIEIRIREAKDDPSKLQAIHEELQHKQEDLDRLNRRAEELKQQGAKPVVEPQLIHINRRWKDIENQFQQYHRPVQFSTVTTETITTENVSMVSVTSMRSAGEGRPSASDFLAEINKILFHIADIELQLASPELNAGDYEDFSKQEDKLKIENQFQQYHRPVQFSTVTTETITTENVSMVSVTSMRSAGEGRPSASDFLAEINKILFHIADIELQLASPELNAGDYEDFSKQEDKLKGWQTVCASRMVIVKIRHPPGLGFVWRNEGTSSADNAGMLVDIGAGYDRCQNHTLGEDAPSRCSDNTLKEAACDGRNGPSIDFVVSILMAEDEGVVL</sequence>
<organism>
    <name type="scientific">Branchiostoma floridae</name>
    <name type="common">Florida lancelet</name>
    <name type="synonym">Amphioxus</name>
    <dbReference type="NCBI Taxonomy" id="7739"/>
    <lineage>
        <taxon>Eukaryota</taxon>
        <taxon>Metazoa</taxon>
        <taxon>Chordata</taxon>
        <taxon>Cephalochordata</taxon>
        <taxon>Leptocardii</taxon>
        <taxon>Amphioxiformes</taxon>
        <taxon>Branchiostomatidae</taxon>
        <taxon>Branchiostoma</taxon>
    </lineage>
</organism>
<dbReference type="Pfam" id="PF00092">
    <property type="entry name" value="VWA"/>
    <property type="match status" value="1"/>
</dbReference>
<dbReference type="Pfam" id="PF25034">
    <property type="entry name" value="Spectrin_SYNE1"/>
    <property type="match status" value="1"/>
</dbReference>
<dbReference type="STRING" id="7739.C3YXT4"/>
<dbReference type="PRINTS" id="PR00453">
    <property type="entry name" value="VWFADOMAIN"/>
</dbReference>
<dbReference type="InParanoid" id="C3YXT4"/>
<dbReference type="InterPro" id="IPR057057">
    <property type="entry name" value="Spectrin_SYNE1"/>
</dbReference>
<dbReference type="SUPFAM" id="SSF46966">
    <property type="entry name" value="Spectrin repeat"/>
    <property type="match status" value="1"/>
</dbReference>
<dbReference type="Gene3D" id="3.40.50.410">
    <property type="entry name" value="von Willebrand factor, type A domain"/>
    <property type="match status" value="1"/>
</dbReference>
<dbReference type="eggNOG" id="KOG4286">
    <property type="taxonomic scope" value="Eukaryota"/>
</dbReference>
<dbReference type="PANTHER" id="PTHR24020">
    <property type="entry name" value="COLLAGEN ALPHA"/>
    <property type="match status" value="1"/>
</dbReference>
<proteinExistence type="predicted"/>
<feature type="domain" description="VWFA" evidence="3">
    <location>
        <begin position="45"/>
        <end position="158"/>
    </location>
</feature>
<feature type="signal peptide" evidence="2">
    <location>
        <begin position="1"/>
        <end position="20"/>
    </location>
</feature>
<dbReference type="Gene3D" id="1.20.58.60">
    <property type="match status" value="1"/>
</dbReference>